<dbReference type="WBParaSite" id="mrna-Wban_06586">
    <property type="protein sequence ID" value="mrna-Wban_06586"/>
    <property type="gene ID" value="Wban_06586"/>
</dbReference>
<reference evidence="2" key="3">
    <citation type="submission" date="2024-02" db="UniProtKB">
        <authorList>
            <consortium name="WormBaseParasite"/>
        </authorList>
    </citation>
    <scope>IDENTIFICATION</scope>
    <source>
        <strain evidence="2">pt0022</strain>
    </source>
</reference>
<reference evidence="1" key="2">
    <citation type="journal article" date="2016" name="Mol. Ecol.">
        <title>Population genomics of the filarial nematode parasite Wuchereria bancrofti from mosquitoes.</title>
        <authorList>
            <person name="Small S.T."/>
            <person name="Reimer L.J."/>
            <person name="Tisch D.J."/>
            <person name="King C.L."/>
            <person name="Christensen B.M."/>
            <person name="Siba P.M."/>
            <person name="Kazura J.W."/>
            <person name="Serre D."/>
            <person name="Zimmerman P.A."/>
        </authorList>
    </citation>
    <scope>NUCLEOTIDE SEQUENCE</scope>
    <source>
        <strain evidence="1">pt0022</strain>
    </source>
</reference>
<organism evidence="1 2">
    <name type="scientific">Wuchereria bancrofti</name>
    <dbReference type="NCBI Taxonomy" id="6293"/>
    <lineage>
        <taxon>Eukaryota</taxon>
        <taxon>Metazoa</taxon>
        <taxon>Ecdysozoa</taxon>
        <taxon>Nematoda</taxon>
        <taxon>Chromadorea</taxon>
        <taxon>Rhabditida</taxon>
        <taxon>Spirurina</taxon>
        <taxon>Spiruromorpha</taxon>
        <taxon>Filarioidea</taxon>
        <taxon>Onchocercidae</taxon>
        <taxon>Wuchereria</taxon>
    </lineage>
</organism>
<protein>
    <submittedName>
        <fullName evidence="2">Uncharacterized protein</fullName>
    </submittedName>
</protein>
<reference evidence="1" key="1">
    <citation type="submission" date="2015-03" db="EMBL/GenBank/DDBJ databases">
        <title>Wuchereria bancrofti Genome Sequencing Papua New Guinea Strain.</title>
        <authorList>
            <person name="Small S.T."/>
            <person name="Serre D."/>
            <person name="Zimmerman P.A."/>
        </authorList>
    </citation>
    <scope>NUCLEOTIDE SEQUENCE [LARGE SCALE GENOMIC DNA]</scope>
    <source>
        <strain evidence="1">pt0022</strain>
    </source>
</reference>
<evidence type="ECO:0000313" key="2">
    <source>
        <dbReference type="WBParaSite" id="mrna-Wban_06586"/>
    </source>
</evidence>
<proteinExistence type="predicted"/>
<accession>A0AAF5PWX2</accession>
<dbReference type="Proteomes" id="UP000093561">
    <property type="component" value="Unassembled WGS sequence"/>
</dbReference>
<evidence type="ECO:0000313" key="1">
    <source>
        <dbReference type="Proteomes" id="UP000093561"/>
    </source>
</evidence>
<dbReference type="AlphaFoldDB" id="A0AAF5PWX2"/>
<sequence>MLKISHKHELTRQVLPRPPCHTPPYEIASVTGILHAHSTHSTRVCSAASCPVEIAFSEDSVDESATVIIGFEAERFALQAVKDSVIAECEGMQCFE</sequence>
<name>A0AAF5PWX2_WUCBA</name>